<dbReference type="EMBL" id="CP042469">
    <property type="protein sequence ID" value="QOX62927.1"/>
    <property type="molecule type" value="Genomic_DNA"/>
</dbReference>
<evidence type="ECO:0000313" key="2">
    <source>
        <dbReference type="Proteomes" id="UP000594014"/>
    </source>
</evidence>
<evidence type="ECO:0000313" key="1">
    <source>
        <dbReference type="EMBL" id="QOX62927.1"/>
    </source>
</evidence>
<reference evidence="1" key="1">
    <citation type="submission" date="2019-08" db="EMBL/GenBank/DDBJ databases">
        <title>Genome sequence of Clostridiales bacterium MT110.</title>
        <authorList>
            <person name="Cao J."/>
        </authorList>
    </citation>
    <scope>NUCLEOTIDE SEQUENCE</scope>
    <source>
        <strain evidence="1">MT110</strain>
    </source>
</reference>
<dbReference type="Proteomes" id="UP000594014">
    <property type="component" value="Chromosome"/>
</dbReference>
<gene>
    <name evidence="1" type="ORF">FRZ06_06020</name>
</gene>
<keyword evidence="2" id="KW-1185">Reference proteome</keyword>
<proteinExistence type="predicted"/>
<accession>A0ACD1A910</accession>
<sequence>MRLSDLGDKEIVNLANGSRHGQLADAELLFDESQGKIKAILVPDYHGRMSFLGSKDYLQLPWNSIRKIGEDIIIFESSEI</sequence>
<protein>
    <submittedName>
        <fullName evidence="1">YlmC/YmxH family sporulation protein</fullName>
    </submittedName>
</protein>
<name>A0ACD1A910_9FIRM</name>
<organism evidence="1 2">
    <name type="scientific">Anoxybacterium hadale</name>
    <dbReference type="NCBI Taxonomy" id="3408580"/>
    <lineage>
        <taxon>Bacteria</taxon>
        <taxon>Bacillati</taxon>
        <taxon>Bacillota</taxon>
        <taxon>Clostridia</taxon>
        <taxon>Peptostreptococcales</taxon>
        <taxon>Anaerovoracaceae</taxon>
        <taxon>Anoxybacterium</taxon>
    </lineage>
</organism>